<dbReference type="EMBL" id="JOKG01000004">
    <property type="protein sequence ID" value="KEQ12449.1"/>
    <property type="molecule type" value="Genomic_DNA"/>
</dbReference>
<evidence type="ECO:0000313" key="2">
    <source>
        <dbReference type="Proteomes" id="UP000028006"/>
    </source>
</evidence>
<sequence length="68" mass="7931">MNRKQALEIALVALNTQQVEANHYARGQYTSEKTRQYWQQQHDEAKAAYRVLIELLKETNNKLGEARA</sequence>
<dbReference type="AlphaFoldDB" id="A0A081N1X6"/>
<proteinExistence type="predicted"/>
<evidence type="ECO:0000313" key="1">
    <source>
        <dbReference type="EMBL" id="KEQ12449.1"/>
    </source>
</evidence>
<protein>
    <submittedName>
        <fullName evidence="1">Uncharacterized protein</fullName>
    </submittedName>
</protein>
<organism evidence="1 2">
    <name type="scientific">Endozoicomonas montiporae</name>
    <dbReference type="NCBI Taxonomy" id="1027273"/>
    <lineage>
        <taxon>Bacteria</taxon>
        <taxon>Pseudomonadati</taxon>
        <taxon>Pseudomonadota</taxon>
        <taxon>Gammaproteobacteria</taxon>
        <taxon>Oceanospirillales</taxon>
        <taxon>Endozoicomonadaceae</taxon>
        <taxon>Endozoicomonas</taxon>
    </lineage>
</organism>
<keyword evidence="2" id="KW-1185">Reference proteome</keyword>
<dbReference type="RefSeq" id="WP_034877811.1">
    <property type="nucleotide sequence ID" value="NZ_JOKG01000004.1"/>
</dbReference>
<comment type="caution">
    <text evidence="1">The sequence shown here is derived from an EMBL/GenBank/DDBJ whole genome shotgun (WGS) entry which is preliminary data.</text>
</comment>
<reference evidence="1 2" key="1">
    <citation type="submission" date="2014-06" db="EMBL/GenBank/DDBJ databases">
        <title>Whole Genome Sequences of Three Symbiotic Endozoicomonas Bacteria.</title>
        <authorList>
            <person name="Neave M.J."/>
            <person name="Apprill A."/>
            <person name="Voolstra C.R."/>
        </authorList>
    </citation>
    <scope>NUCLEOTIDE SEQUENCE [LARGE SCALE GENOMIC DNA]</scope>
    <source>
        <strain evidence="1 2">LMG 24815</strain>
    </source>
</reference>
<gene>
    <name evidence="1" type="ORF">GZ77_18150</name>
</gene>
<dbReference type="Proteomes" id="UP000028006">
    <property type="component" value="Unassembled WGS sequence"/>
</dbReference>
<accession>A0A081N1X6</accession>
<name>A0A081N1X6_9GAMM</name>